<name>A0AAV7RP99_PLEWA</name>
<dbReference type="Gene3D" id="3.30.250.20">
    <property type="entry name" value="L1 transposable element, C-terminal domain"/>
    <property type="match status" value="1"/>
</dbReference>
<sequence>MFAPSLACLYMYQFEKLFILPTDNPFFDHIKLWRRYIDDILIIWQGPLQIIDVFTNWINTLDPFLRFTAHVSTTQVPFLDLMIQILNGKLVTDTYHKSTDRNSLLLYDSHHPKALRDNLPFGQFLRLRRNCSTAQLFEAQASELKDKLRHRHYPTKVINPAYKRARHNHREALLAPNMRAEQSRLTCYCLQKACGNDPFVIDKSKVLIFPEFTANVQAQRGSYLEIKKDLHEEGIQYSLMFPARLQIILNGATHVCSTPEDEWTWLEAHKGAYSSQGLDLEPEGLDNTLEGEPEAALGSPH</sequence>
<comment type="caution">
    <text evidence="3">The sequence shown here is derived from an EMBL/GenBank/DDBJ whole genome shotgun (WGS) entry which is preliminary data.</text>
</comment>
<feature type="domain" description="Helix-turn-helix" evidence="2">
    <location>
        <begin position="104"/>
        <end position="160"/>
    </location>
</feature>
<feature type="region of interest" description="Disordered" evidence="1">
    <location>
        <begin position="277"/>
        <end position="301"/>
    </location>
</feature>
<proteinExistence type="predicted"/>
<evidence type="ECO:0000313" key="3">
    <source>
        <dbReference type="EMBL" id="KAJ1152675.1"/>
    </source>
</evidence>
<evidence type="ECO:0000259" key="2">
    <source>
        <dbReference type="Pfam" id="PF26215"/>
    </source>
</evidence>
<keyword evidence="4" id="KW-1185">Reference proteome</keyword>
<feature type="compositionally biased region" description="Acidic residues" evidence="1">
    <location>
        <begin position="280"/>
        <end position="293"/>
    </location>
</feature>
<protein>
    <recommendedName>
        <fullName evidence="2">Helix-turn-helix domain-containing protein</fullName>
    </recommendedName>
</protein>
<evidence type="ECO:0000313" key="4">
    <source>
        <dbReference type="Proteomes" id="UP001066276"/>
    </source>
</evidence>
<organism evidence="3 4">
    <name type="scientific">Pleurodeles waltl</name>
    <name type="common">Iberian ribbed newt</name>
    <dbReference type="NCBI Taxonomy" id="8319"/>
    <lineage>
        <taxon>Eukaryota</taxon>
        <taxon>Metazoa</taxon>
        <taxon>Chordata</taxon>
        <taxon>Craniata</taxon>
        <taxon>Vertebrata</taxon>
        <taxon>Euteleostomi</taxon>
        <taxon>Amphibia</taxon>
        <taxon>Batrachia</taxon>
        <taxon>Caudata</taxon>
        <taxon>Salamandroidea</taxon>
        <taxon>Salamandridae</taxon>
        <taxon>Pleurodelinae</taxon>
        <taxon>Pleurodeles</taxon>
    </lineage>
</organism>
<dbReference type="PANTHER" id="PTHR21301">
    <property type="entry name" value="REVERSE TRANSCRIPTASE"/>
    <property type="match status" value="1"/>
</dbReference>
<gene>
    <name evidence="3" type="ORF">NDU88_005450</name>
</gene>
<evidence type="ECO:0000256" key="1">
    <source>
        <dbReference type="SAM" id="MobiDB-lite"/>
    </source>
</evidence>
<dbReference type="Proteomes" id="UP001066276">
    <property type="component" value="Chromosome 5"/>
</dbReference>
<reference evidence="3" key="1">
    <citation type="journal article" date="2022" name="bioRxiv">
        <title>Sequencing and chromosome-scale assembly of the giantPleurodeles waltlgenome.</title>
        <authorList>
            <person name="Brown T."/>
            <person name="Elewa A."/>
            <person name="Iarovenko S."/>
            <person name="Subramanian E."/>
            <person name="Araus A.J."/>
            <person name="Petzold A."/>
            <person name="Susuki M."/>
            <person name="Suzuki K.-i.T."/>
            <person name="Hayashi T."/>
            <person name="Toyoda A."/>
            <person name="Oliveira C."/>
            <person name="Osipova E."/>
            <person name="Leigh N.D."/>
            <person name="Simon A."/>
            <person name="Yun M.H."/>
        </authorList>
    </citation>
    <scope>NUCLEOTIDE SEQUENCE</scope>
    <source>
        <strain evidence="3">20211129_DDA</strain>
        <tissue evidence="3">Liver</tissue>
    </source>
</reference>
<dbReference type="AlphaFoldDB" id="A0AAV7RP99"/>
<dbReference type="Pfam" id="PF26215">
    <property type="entry name" value="HTH_animal"/>
    <property type="match status" value="1"/>
</dbReference>
<dbReference type="InterPro" id="IPR042566">
    <property type="entry name" value="L1_C"/>
</dbReference>
<dbReference type="PANTHER" id="PTHR21301:SF12">
    <property type="match status" value="1"/>
</dbReference>
<dbReference type="InterPro" id="IPR058912">
    <property type="entry name" value="HTH_animal"/>
</dbReference>
<dbReference type="EMBL" id="JANPWB010000009">
    <property type="protein sequence ID" value="KAJ1152675.1"/>
    <property type="molecule type" value="Genomic_DNA"/>
</dbReference>
<accession>A0AAV7RP99</accession>